<proteinExistence type="predicted"/>
<dbReference type="EMBL" id="CM026424">
    <property type="protein sequence ID" value="KAG0579362.1"/>
    <property type="molecule type" value="Genomic_DNA"/>
</dbReference>
<sequence length="79" mass="9215">MLLVCFMLYCWHVEPLLNSSQRALYQVNILKTTAILFTLPKPTQHLKSIWEGTALCHMSLHNRRHLDELTINHSFVIAL</sequence>
<feature type="chain" id="PRO_5035729065" description="Secreted protein" evidence="1">
    <location>
        <begin position="16"/>
        <end position="79"/>
    </location>
</feature>
<dbReference type="AlphaFoldDB" id="A0A8T0I790"/>
<keyword evidence="1" id="KW-0732">Signal</keyword>
<evidence type="ECO:0008006" key="4">
    <source>
        <dbReference type="Google" id="ProtNLM"/>
    </source>
</evidence>
<gene>
    <name evidence="2" type="ORF">KC19_4G093400</name>
</gene>
<evidence type="ECO:0000313" key="2">
    <source>
        <dbReference type="EMBL" id="KAG0579362.1"/>
    </source>
</evidence>
<reference evidence="2" key="1">
    <citation type="submission" date="2020-06" db="EMBL/GenBank/DDBJ databases">
        <title>WGS assembly of Ceratodon purpureus strain R40.</title>
        <authorList>
            <person name="Carey S.B."/>
            <person name="Jenkins J."/>
            <person name="Shu S."/>
            <person name="Lovell J.T."/>
            <person name="Sreedasyam A."/>
            <person name="Maumus F."/>
            <person name="Tiley G.P."/>
            <person name="Fernandez-Pozo N."/>
            <person name="Barry K."/>
            <person name="Chen C."/>
            <person name="Wang M."/>
            <person name="Lipzen A."/>
            <person name="Daum C."/>
            <person name="Saski C.A."/>
            <person name="Payton A.C."/>
            <person name="Mcbreen J.C."/>
            <person name="Conrad R.E."/>
            <person name="Kollar L.M."/>
            <person name="Olsson S."/>
            <person name="Huttunen S."/>
            <person name="Landis J.B."/>
            <person name="Wickett N.J."/>
            <person name="Johnson M.G."/>
            <person name="Rensing S.A."/>
            <person name="Grimwood J."/>
            <person name="Schmutz J."/>
            <person name="Mcdaniel S.F."/>
        </authorList>
    </citation>
    <scope>NUCLEOTIDE SEQUENCE</scope>
    <source>
        <strain evidence="2">R40</strain>
    </source>
</reference>
<accession>A0A8T0I790</accession>
<comment type="caution">
    <text evidence="2">The sequence shown here is derived from an EMBL/GenBank/DDBJ whole genome shotgun (WGS) entry which is preliminary data.</text>
</comment>
<evidence type="ECO:0000313" key="3">
    <source>
        <dbReference type="Proteomes" id="UP000822688"/>
    </source>
</evidence>
<evidence type="ECO:0000256" key="1">
    <source>
        <dbReference type="SAM" id="SignalP"/>
    </source>
</evidence>
<protein>
    <recommendedName>
        <fullName evidence="4">Secreted protein</fullName>
    </recommendedName>
</protein>
<organism evidence="2 3">
    <name type="scientific">Ceratodon purpureus</name>
    <name type="common">Fire moss</name>
    <name type="synonym">Dicranum purpureum</name>
    <dbReference type="NCBI Taxonomy" id="3225"/>
    <lineage>
        <taxon>Eukaryota</taxon>
        <taxon>Viridiplantae</taxon>
        <taxon>Streptophyta</taxon>
        <taxon>Embryophyta</taxon>
        <taxon>Bryophyta</taxon>
        <taxon>Bryophytina</taxon>
        <taxon>Bryopsida</taxon>
        <taxon>Dicranidae</taxon>
        <taxon>Pseudoditrichales</taxon>
        <taxon>Ditrichaceae</taxon>
        <taxon>Ceratodon</taxon>
    </lineage>
</organism>
<name>A0A8T0I790_CERPU</name>
<feature type="signal peptide" evidence="1">
    <location>
        <begin position="1"/>
        <end position="15"/>
    </location>
</feature>
<keyword evidence="3" id="KW-1185">Reference proteome</keyword>
<dbReference type="Proteomes" id="UP000822688">
    <property type="component" value="Chromosome 4"/>
</dbReference>